<dbReference type="InterPro" id="IPR003615">
    <property type="entry name" value="HNH_nuc"/>
</dbReference>
<dbReference type="InterPro" id="IPR002711">
    <property type="entry name" value="HNH"/>
</dbReference>
<evidence type="ECO:0000313" key="3">
    <source>
        <dbReference type="Proteomes" id="UP000216444"/>
    </source>
</evidence>
<dbReference type="GO" id="GO:0004519">
    <property type="term" value="F:endonuclease activity"/>
    <property type="evidence" value="ECO:0007669"/>
    <property type="project" value="UniProtKB-KW"/>
</dbReference>
<dbReference type="PANTHER" id="PTHR33877">
    <property type="entry name" value="SLL1193 PROTEIN"/>
    <property type="match status" value="1"/>
</dbReference>
<feature type="domain" description="HNH nuclease" evidence="1">
    <location>
        <begin position="102"/>
        <end position="152"/>
    </location>
</feature>
<dbReference type="CDD" id="cd00085">
    <property type="entry name" value="HNHc"/>
    <property type="match status" value="1"/>
</dbReference>
<dbReference type="EMBL" id="MWWV01000006">
    <property type="protein sequence ID" value="OZG57835.1"/>
    <property type="molecule type" value="Genomic_DNA"/>
</dbReference>
<dbReference type="SMART" id="SM00507">
    <property type="entry name" value="HNHc"/>
    <property type="match status" value="1"/>
</dbReference>
<accession>A0A261FFP0</accession>
<proteinExistence type="predicted"/>
<protein>
    <submittedName>
        <fullName evidence="2">Endonuclease</fullName>
    </submittedName>
</protein>
<comment type="caution">
    <text evidence="2">The sequence shown here is derived from an EMBL/GenBank/DDBJ whole genome shotgun (WGS) entry which is preliminary data.</text>
</comment>
<evidence type="ECO:0000259" key="1">
    <source>
        <dbReference type="SMART" id="SM00507"/>
    </source>
</evidence>
<evidence type="ECO:0000313" key="2">
    <source>
        <dbReference type="EMBL" id="OZG57835.1"/>
    </source>
</evidence>
<dbReference type="GO" id="GO:0008270">
    <property type="term" value="F:zinc ion binding"/>
    <property type="evidence" value="ECO:0007669"/>
    <property type="project" value="InterPro"/>
</dbReference>
<dbReference type="Pfam" id="PF01844">
    <property type="entry name" value="HNH"/>
    <property type="match status" value="1"/>
</dbReference>
<reference evidence="2 3" key="1">
    <citation type="journal article" date="2017" name="BMC Genomics">
        <title>Comparative genomic and phylogenomic analyses of the Bifidobacteriaceae family.</title>
        <authorList>
            <person name="Lugli G.A."/>
            <person name="Milani C."/>
            <person name="Turroni F."/>
            <person name="Duranti S."/>
            <person name="Mancabelli L."/>
            <person name="Mangifesta M."/>
            <person name="Ferrario C."/>
            <person name="Modesto M."/>
            <person name="Mattarelli P."/>
            <person name="Jiri K."/>
            <person name="van Sinderen D."/>
            <person name="Ventura M."/>
        </authorList>
    </citation>
    <scope>NUCLEOTIDE SEQUENCE [LARGE SCALE GENOMIC DNA]</scope>
    <source>
        <strain evidence="2 3">DSM 100201</strain>
    </source>
</reference>
<keyword evidence="2" id="KW-0255">Endonuclease</keyword>
<dbReference type="Proteomes" id="UP000216444">
    <property type="component" value="Unassembled WGS sequence"/>
</dbReference>
<organism evidence="2 3">
    <name type="scientific">Bifidobacterium tissieri</name>
    <dbReference type="NCBI Taxonomy" id="1630162"/>
    <lineage>
        <taxon>Bacteria</taxon>
        <taxon>Bacillati</taxon>
        <taxon>Actinomycetota</taxon>
        <taxon>Actinomycetes</taxon>
        <taxon>Bifidobacteriales</taxon>
        <taxon>Bifidobacteriaceae</taxon>
        <taxon>Bifidobacterium</taxon>
    </lineage>
</organism>
<dbReference type="AlphaFoldDB" id="A0A261FFP0"/>
<keyword evidence="2" id="KW-0378">Hydrolase</keyword>
<dbReference type="InterPro" id="IPR052892">
    <property type="entry name" value="NA-targeting_endonuclease"/>
</dbReference>
<sequence>MADRKGYARLSNGYWQDKGILKLRRRNPAAALLHVLAISWCSDHATDGRIDEDTLLYVLGATEQDVVDLVASGMLQPAEDEPGMYVLRNYLGPDTRAYIPDSIRLAVYSRDEWKCLRCRSAENLSLDHVHPWSDGGVDSIENFQTLCRSCNSWKGTREIDFRKKVL</sequence>
<dbReference type="GO" id="GO:0003676">
    <property type="term" value="F:nucleic acid binding"/>
    <property type="evidence" value="ECO:0007669"/>
    <property type="project" value="InterPro"/>
</dbReference>
<gene>
    <name evidence="2" type="ORF">BTIS_1076</name>
</gene>
<dbReference type="Gene3D" id="1.10.30.50">
    <property type="match status" value="1"/>
</dbReference>
<keyword evidence="3" id="KW-1185">Reference proteome</keyword>
<name>A0A261FFP0_9BIFI</name>
<dbReference type="RefSeq" id="WP_094663425.1">
    <property type="nucleotide sequence ID" value="NZ_MWWV01000006.1"/>
</dbReference>
<dbReference type="PANTHER" id="PTHR33877:SF2">
    <property type="entry name" value="OS07G0170200 PROTEIN"/>
    <property type="match status" value="1"/>
</dbReference>
<keyword evidence="2" id="KW-0540">Nuclease</keyword>